<feature type="non-terminal residue" evidence="1">
    <location>
        <position position="1"/>
    </location>
</feature>
<gene>
    <name evidence="1" type="ORF">S01H1_78431</name>
</gene>
<comment type="caution">
    <text evidence="1">The sequence shown here is derived from an EMBL/GenBank/DDBJ whole genome shotgun (WGS) entry which is preliminary data.</text>
</comment>
<organism evidence="1">
    <name type="scientific">marine sediment metagenome</name>
    <dbReference type="NCBI Taxonomy" id="412755"/>
    <lineage>
        <taxon>unclassified sequences</taxon>
        <taxon>metagenomes</taxon>
        <taxon>ecological metagenomes</taxon>
    </lineage>
</organism>
<name>X0YEN7_9ZZZZ</name>
<dbReference type="AlphaFoldDB" id="X0YEN7"/>
<protein>
    <submittedName>
        <fullName evidence="1">Uncharacterized protein</fullName>
    </submittedName>
</protein>
<reference evidence="1" key="1">
    <citation type="journal article" date="2014" name="Front. Microbiol.">
        <title>High frequency of phylogenetically diverse reductive dehalogenase-homologous genes in deep subseafloor sedimentary metagenomes.</title>
        <authorList>
            <person name="Kawai M."/>
            <person name="Futagami T."/>
            <person name="Toyoda A."/>
            <person name="Takaki Y."/>
            <person name="Nishi S."/>
            <person name="Hori S."/>
            <person name="Arai W."/>
            <person name="Tsubouchi T."/>
            <person name="Morono Y."/>
            <person name="Uchiyama I."/>
            <person name="Ito T."/>
            <person name="Fujiyama A."/>
            <person name="Inagaki F."/>
            <person name="Takami H."/>
        </authorList>
    </citation>
    <scope>NUCLEOTIDE SEQUENCE</scope>
    <source>
        <strain evidence="1">Expedition CK06-06</strain>
    </source>
</reference>
<sequence length="51" mass="5573">GHPSYSVSSGRAEGSKRTVEWTVRAKKVPGRVVISSYSLKGGRDRKELELA</sequence>
<evidence type="ECO:0000313" key="1">
    <source>
        <dbReference type="EMBL" id="GAG45702.1"/>
    </source>
</evidence>
<accession>X0YEN7</accession>
<dbReference type="EMBL" id="BARS01052788">
    <property type="protein sequence ID" value="GAG45702.1"/>
    <property type="molecule type" value="Genomic_DNA"/>
</dbReference>
<proteinExistence type="predicted"/>